<name>A0ABV1KY00_9BACL</name>
<keyword evidence="3 5" id="KW-1133">Transmembrane helix</keyword>
<evidence type="ECO:0000313" key="7">
    <source>
        <dbReference type="Proteomes" id="UP001493487"/>
    </source>
</evidence>
<feature type="transmembrane region" description="Helical" evidence="5">
    <location>
        <begin position="93"/>
        <end position="114"/>
    </location>
</feature>
<sequence>MHIVAIVIQSWLLVWMSFQAVSKIAGAKIQVELFETIRLPQWFRIVTGVIQLIGCAGLVIGYWYPGMAAWAGVWLGITMVFAILSHFRVKEPVAKAIPAIVTFALAVVVLILFADEMPNPLA</sequence>
<comment type="subcellular location">
    <subcellularLocation>
        <location evidence="1">Membrane</location>
        <topology evidence="1">Multi-pass membrane protein</topology>
    </subcellularLocation>
</comment>
<feature type="transmembrane region" description="Helical" evidence="5">
    <location>
        <begin position="42"/>
        <end position="64"/>
    </location>
</feature>
<dbReference type="Proteomes" id="UP001493487">
    <property type="component" value="Unassembled WGS sequence"/>
</dbReference>
<feature type="transmembrane region" description="Helical" evidence="5">
    <location>
        <begin position="69"/>
        <end position="87"/>
    </location>
</feature>
<gene>
    <name evidence="6" type="ORF">QJS35_20955</name>
</gene>
<dbReference type="EMBL" id="JASKHM010000013">
    <property type="protein sequence ID" value="MEQ4484861.1"/>
    <property type="molecule type" value="Genomic_DNA"/>
</dbReference>
<evidence type="ECO:0000256" key="2">
    <source>
        <dbReference type="ARBA" id="ARBA00022692"/>
    </source>
</evidence>
<keyword evidence="4 5" id="KW-0472">Membrane</keyword>
<evidence type="ECO:0000256" key="3">
    <source>
        <dbReference type="ARBA" id="ARBA00022989"/>
    </source>
</evidence>
<evidence type="ECO:0000256" key="5">
    <source>
        <dbReference type="SAM" id="Phobius"/>
    </source>
</evidence>
<keyword evidence="2 5" id="KW-0812">Transmembrane</keyword>
<organism evidence="6 7">
    <name type="scientific">Cohnella silvisoli</name>
    <dbReference type="NCBI Taxonomy" id="2873699"/>
    <lineage>
        <taxon>Bacteria</taxon>
        <taxon>Bacillati</taxon>
        <taxon>Bacillota</taxon>
        <taxon>Bacilli</taxon>
        <taxon>Bacillales</taxon>
        <taxon>Paenibacillaceae</taxon>
        <taxon>Cohnella</taxon>
    </lineage>
</organism>
<evidence type="ECO:0000256" key="4">
    <source>
        <dbReference type="ARBA" id="ARBA00023136"/>
    </source>
</evidence>
<evidence type="ECO:0000256" key="1">
    <source>
        <dbReference type="ARBA" id="ARBA00004141"/>
    </source>
</evidence>
<keyword evidence="7" id="KW-1185">Reference proteome</keyword>
<protein>
    <submittedName>
        <fullName evidence="6">DoxX family protein</fullName>
    </submittedName>
</protein>
<dbReference type="InterPro" id="IPR032808">
    <property type="entry name" value="DoxX"/>
</dbReference>
<dbReference type="RefSeq" id="WP_232184943.1">
    <property type="nucleotide sequence ID" value="NZ_JAIOAP010000003.1"/>
</dbReference>
<accession>A0ABV1KY00</accession>
<evidence type="ECO:0000313" key="6">
    <source>
        <dbReference type="EMBL" id="MEQ4484861.1"/>
    </source>
</evidence>
<proteinExistence type="predicted"/>
<dbReference type="Pfam" id="PF13564">
    <property type="entry name" value="DoxX_2"/>
    <property type="match status" value="1"/>
</dbReference>
<reference evidence="6 7" key="1">
    <citation type="journal article" date="2023" name="Genome Announc.">
        <title>Pan-Genome Analyses of the Genus Cohnella and Proposal of the Novel Species Cohnella silvisoli sp. nov., Isolated from Forest Soil.</title>
        <authorList>
            <person name="Wang C."/>
            <person name="Mao L."/>
            <person name="Bao G."/>
            <person name="Zhu H."/>
        </authorList>
    </citation>
    <scope>NUCLEOTIDE SEQUENCE [LARGE SCALE GENOMIC DNA]</scope>
    <source>
        <strain evidence="6 7">NL03-T5-1</strain>
    </source>
</reference>
<comment type="caution">
    <text evidence="6">The sequence shown here is derived from an EMBL/GenBank/DDBJ whole genome shotgun (WGS) entry which is preliminary data.</text>
</comment>